<evidence type="ECO:0000313" key="6">
    <source>
        <dbReference type="Proteomes" id="UP000266861"/>
    </source>
</evidence>
<evidence type="ECO:0000256" key="2">
    <source>
        <dbReference type="ARBA" id="ARBA00004613"/>
    </source>
</evidence>
<evidence type="ECO:0000256" key="3">
    <source>
        <dbReference type="ARBA" id="ARBA00022525"/>
    </source>
</evidence>
<dbReference type="OrthoDB" id="2304312at2759"/>
<dbReference type="GO" id="GO:0005576">
    <property type="term" value="C:extracellular region"/>
    <property type="evidence" value="ECO:0007669"/>
    <property type="project" value="UniProtKB-SubCell"/>
</dbReference>
<accession>A0A397G0W2</accession>
<evidence type="ECO:0000256" key="1">
    <source>
        <dbReference type="ARBA" id="ARBA00004340"/>
    </source>
</evidence>
<protein>
    <recommendedName>
        <fullName evidence="4">Crinkler effector protein N-terminal domain-containing protein</fullName>
    </recommendedName>
</protein>
<dbReference type="Pfam" id="PF20147">
    <property type="entry name" value="Crinkler"/>
    <property type="match status" value="1"/>
</dbReference>
<gene>
    <name evidence="5" type="ORF">Glove_714g23</name>
</gene>
<dbReference type="InterPro" id="IPR045379">
    <property type="entry name" value="Crinkler_N"/>
</dbReference>
<dbReference type="EMBL" id="PQFF01000567">
    <property type="protein sequence ID" value="RHZ44661.1"/>
    <property type="molecule type" value="Genomic_DNA"/>
</dbReference>
<comment type="caution">
    <text evidence="5">The sequence shown here is derived from an EMBL/GenBank/DDBJ whole genome shotgun (WGS) entry which is preliminary data.</text>
</comment>
<dbReference type="AlphaFoldDB" id="A0A397G0W2"/>
<organism evidence="5 6">
    <name type="scientific">Diversispora epigaea</name>
    <dbReference type="NCBI Taxonomy" id="1348612"/>
    <lineage>
        <taxon>Eukaryota</taxon>
        <taxon>Fungi</taxon>
        <taxon>Fungi incertae sedis</taxon>
        <taxon>Mucoromycota</taxon>
        <taxon>Glomeromycotina</taxon>
        <taxon>Glomeromycetes</taxon>
        <taxon>Diversisporales</taxon>
        <taxon>Diversisporaceae</taxon>
        <taxon>Diversispora</taxon>
    </lineage>
</organism>
<evidence type="ECO:0000259" key="4">
    <source>
        <dbReference type="Pfam" id="PF20147"/>
    </source>
</evidence>
<proteinExistence type="predicted"/>
<dbReference type="STRING" id="1348612.A0A397G0W2"/>
<dbReference type="Proteomes" id="UP000266861">
    <property type="component" value="Unassembled WGS sequence"/>
</dbReference>
<reference evidence="5 6" key="1">
    <citation type="submission" date="2018-08" db="EMBL/GenBank/DDBJ databases">
        <title>Genome and evolution of the arbuscular mycorrhizal fungus Diversispora epigaea (formerly Glomus versiforme) and its bacterial endosymbionts.</title>
        <authorList>
            <person name="Sun X."/>
            <person name="Fei Z."/>
            <person name="Harrison M."/>
        </authorList>
    </citation>
    <scope>NUCLEOTIDE SEQUENCE [LARGE SCALE GENOMIC DNA]</scope>
    <source>
        <strain evidence="5 6">IT104</strain>
    </source>
</reference>
<feature type="domain" description="Crinkler effector protein N-terminal" evidence="4">
    <location>
        <begin position="15"/>
        <end position="79"/>
    </location>
</feature>
<comment type="subcellular location">
    <subcellularLocation>
        <location evidence="1">Host cell</location>
    </subcellularLocation>
    <subcellularLocation>
        <location evidence="2">Secreted</location>
    </subcellularLocation>
</comment>
<evidence type="ECO:0000313" key="5">
    <source>
        <dbReference type="EMBL" id="RHZ44661.1"/>
    </source>
</evidence>
<dbReference type="GO" id="GO:0043657">
    <property type="term" value="C:host cell"/>
    <property type="evidence" value="ECO:0007669"/>
    <property type="project" value="UniProtKB-SubCell"/>
</dbReference>
<keyword evidence="6" id="KW-1185">Reference proteome</keyword>
<name>A0A397G0W2_9GLOM</name>
<sequence length="90" mass="10438">MSQVTNANLSAIYIIYRSNIKNTFPVDIKKKRLIGNLKDAIKIKKAPEFNSFSANKLRLWKVEIPDDDIDQLNNFNLQDQSNPKYKRLLG</sequence>
<keyword evidence="3" id="KW-0964">Secreted</keyword>